<evidence type="ECO:0000313" key="1">
    <source>
        <dbReference type="EMBL" id="TMS36373.1"/>
    </source>
</evidence>
<dbReference type="EMBL" id="CM016762">
    <property type="protein sequence ID" value="TMS36373.1"/>
    <property type="molecule type" value="Genomic_DNA"/>
</dbReference>
<sequence length="75" mass="8104">MAGQNRHSHSTTVVSNRAKSIGPVVQSSGQSHLFPWEFSILLSITHFSPLCPPENSILPTTTSPMTFFAPPVDPS</sequence>
<comment type="caution">
    <text evidence="1">The sequence shown here is derived from an EMBL/GenBank/DDBJ whole genome shotgun (WGS) entry which is preliminary data.</text>
</comment>
<dbReference type="Proteomes" id="UP000298663">
    <property type="component" value="Chromosome X"/>
</dbReference>
<reference evidence="1 2" key="2">
    <citation type="journal article" date="2019" name="G3 (Bethesda)">
        <title>Hybrid Assembly of the Genome of the Entomopathogenic Nematode Steinernema carpocapsae Identifies the X-Chromosome.</title>
        <authorList>
            <person name="Serra L."/>
            <person name="Macchietto M."/>
            <person name="Macias-Munoz A."/>
            <person name="McGill C.J."/>
            <person name="Rodriguez I.M."/>
            <person name="Rodriguez B."/>
            <person name="Murad R."/>
            <person name="Mortazavi A."/>
        </authorList>
    </citation>
    <scope>NUCLEOTIDE SEQUENCE [LARGE SCALE GENOMIC DNA]</scope>
    <source>
        <strain evidence="1 2">ALL</strain>
    </source>
</reference>
<name>A0A4V6YSW4_STECR</name>
<proteinExistence type="predicted"/>
<organism evidence="1 2">
    <name type="scientific">Steinernema carpocapsae</name>
    <name type="common">Entomopathogenic nematode</name>
    <dbReference type="NCBI Taxonomy" id="34508"/>
    <lineage>
        <taxon>Eukaryota</taxon>
        <taxon>Metazoa</taxon>
        <taxon>Ecdysozoa</taxon>
        <taxon>Nematoda</taxon>
        <taxon>Chromadorea</taxon>
        <taxon>Rhabditida</taxon>
        <taxon>Tylenchina</taxon>
        <taxon>Panagrolaimomorpha</taxon>
        <taxon>Strongyloidoidea</taxon>
        <taxon>Steinernematidae</taxon>
        <taxon>Steinernema</taxon>
    </lineage>
</organism>
<gene>
    <name evidence="1" type="ORF">L596_003552</name>
</gene>
<accession>A0A4V6YSW4</accession>
<reference evidence="1 2" key="1">
    <citation type="journal article" date="2015" name="Genome Biol.">
        <title>Comparative genomics of Steinernema reveals deeply conserved gene regulatory networks.</title>
        <authorList>
            <person name="Dillman A.R."/>
            <person name="Macchietto M."/>
            <person name="Porter C.F."/>
            <person name="Rogers A."/>
            <person name="Williams B."/>
            <person name="Antoshechkin I."/>
            <person name="Lee M.M."/>
            <person name="Goodwin Z."/>
            <person name="Lu X."/>
            <person name="Lewis E.E."/>
            <person name="Goodrich-Blair H."/>
            <person name="Stock S.P."/>
            <person name="Adams B.J."/>
            <person name="Sternberg P.W."/>
            <person name="Mortazavi A."/>
        </authorList>
    </citation>
    <scope>NUCLEOTIDE SEQUENCE [LARGE SCALE GENOMIC DNA]</scope>
    <source>
        <strain evidence="1 2">ALL</strain>
    </source>
</reference>
<dbReference type="EMBL" id="AZBU02000001">
    <property type="protein sequence ID" value="TMS36373.1"/>
    <property type="molecule type" value="Genomic_DNA"/>
</dbReference>
<dbReference type="AlphaFoldDB" id="A0A4V6YSW4"/>
<keyword evidence="2" id="KW-1185">Reference proteome</keyword>
<protein>
    <submittedName>
        <fullName evidence="1">Uncharacterized protein</fullName>
    </submittedName>
</protein>
<evidence type="ECO:0000313" key="2">
    <source>
        <dbReference type="Proteomes" id="UP000298663"/>
    </source>
</evidence>